<proteinExistence type="predicted"/>
<reference evidence="1 2" key="1">
    <citation type="journal article" date="2019" name="Genome Biol. Evol.">
        <title>Insights into the evolution of the New World diploid cottons (Gossypium, subgenus Houzingenia) based on genome sequencing.</title>
        <authorList>
            <person name="Grover C.E."/>
            <person name="Arick M.A. 2nd"/>
            <person name="Thrash A."/>
            <person name="Conover J.L."/>
            <person name="Sanders W.S."/>
            <person name="Peterson D.G."/>
            <person name="Frelichowski J.E."/>
            <person name="Scheffler J.A."/>
            <person name="Scheffler B.E."/>
            <person name="Wendel J.F."/>
        </authorList>
    </citation>
    <scope>NUCLEOTIDE SEQUENCE [LARGE SCALE GENOMIC DNA]</scope>
    <source>
        <strain evidence="1">0</strain>
        <tissue evidence="1">Leaf</tissue>
    </source>
</reference>
<accession>A0A7J9H6N5</accession>
<dbReference type="AlphaFoldDB" id="A0A7J9H6N5"/>
<protein>
    <submittedName>
        <fullName evidence="1">Uncharacterized protein</fullName>
    </submittedName>
</protein>
<organism evidence="1 2">
    <name type="scientific">Gossypium harknessii</name>
    <dbReference type="NCBI Taxonomy" id="34285"/>
    <lineage>
        <taxon>Eukaryota</taxon>
        <taxon>Viridiplantae</taxon>
        <taxon>Streptophyta</taxon>
        <taxon>Embryophyta</taxon>
        <taxon>Tracheophyta</taxon>
        <taxon>Spermatophyta</taxon>
        <taxon>Magnoliopsida</taxon>
        <taxon>eudicotyledons</taxon>
        <taxon>Gunneridae</taxon>
        <taxon>Pentapetalae</taxon>
        <taxon>rosids</taxon>
        <taxon>malvids</taxon>
        <taxon>Malvales</taxon>
        <taxon>Malvaceae</taxon>
        <taxon>Malvoideae</taxon>
        <taxon>Gossypium</taxon>
    </lineage>
</organism>
<evidence type="ECO:0000313" key="2">
    <source>
        <dbReference type="Proteomes" id="UP000593560"/>
    </source>
</evidence>
<name>A0A7J9H6N5_9ROSI</name>
<gene>
    <name evidence="1" type="ORF">Gohar_005027</name>
</gene>
<dbReference type="Proteomes" id="UP000593560">
    <property type="component" value="Unassembled WGS sequence"/>
</dbReference>
<evidence type="ECO:0000313" key="1">
    <source>
        <dbReference type="EMBL" id="MBA0805516.1"/>
    </source>
</evidence>
<dbReference type="EMBL" id="JABFAD010000008">
    <property type="protein sequence ID" value="MBA0805516.1"/>
    <property type="molecule type" value="Genomic_DNA"/>
</dbReference>
<sequence length="58" mass="6769">MEEQVIEFVLDYLGANAKKMNRLVNFTAKKLAERDDTLKDIVLAMKKEIKELKEEITI</sequence>
<comment type="caution">
    <text evidence="1">The sequence shown here is derived from an EMBL/GenBank/DDBJ whole genome shotgun (WGS) entry which is preliminary data.</text>
</comment>
<dbReference type="OrthoDB" id="1939491at2759"/>
<keyword evidence="2" id="KW-1185">Reference proteome</keyword>